<dbReference type="Proteomes" id="UP000324222">
    <property type="component" value="Unassembled WGS sequence"/>
</dbReference>
<dbReference type="EMBL" id="VSRR010044434">
    <property type="protein sequence ID" value="MPC76876.1"/>
    <property type="molecule type" value="Genomic_DNA"/>
</dbReference>
<reference evidence="1 2" key="1">
    <citation type="submission" date="2019-05" db="EMBL/GenBank/DDBJ databases">
        <title>Another draft genome of Portunus trituberculatus and its Hox gene families provides insights of decapod evolution.</title>
        <authorList>
            <person name="Jeong J.-H."/>
            <person name="Song I."/>
            <person name="Kim S."/>
            <person name="Choi T."/>
            <person name="Kim D."/>
            <person name="Ryu S."/>
            <person name="Kim W."/>
        </authorList>
    </citation>
    <scope>NUCLEOTIDE SEQUENCE [LARGE SCALE GENOMIC DNA]</scope>
    <source>
        <tissue evidence="1">Muscle</tissue>
    </source>
</reference>
<keyword evidence="2" id="KW-1185">Reference proteome</keyword>
<accession>A0A5B7I4N5</accession>
<name>A0A5B7I4N5_PORTR</name>
<dbReference type="AlphaFoldDB" id="A0A5B7I4N5"/>
<comment type="caution">
    <text evidence="1">The sequence shown here is derived from an EMBL/GenBank/DDBJ whole genome shotgun (WGS) entry which is preliminary data.</text>
</comment>
<evidence type="ECO:0000313" key="1">
    <source>
        <dbReference type="EMBL" id="MPC76876.1"/>
    </source>
</evidence>
<evidence type="ECO:0000313" key="2">
    <source>
        <dbReference type="Proteomes" id="UP000324222"/>
    </source>
</evidence>
<protein>
    <submittedName>
        <fullName evidence="1">Uncharacterized protein</fullName>
    </submittedName>
</protein>
<proteinExistence type="predicted"/>
<gene>
    <name evidence="1" type="ORF">E2C01_071311</name>
</gene>
<organism evidence="1 2">
    <name type="scientific">Portunus trituberculatus</name>
    <name type="common">Swimming crab</name>
    <name type="synonym">Neptunus trituberculatus</name>
    <dbReference type="NCBI Taxonomy" id="210409"/>
    <lineage>
        <taxon>Eukaryota</taxon>
        <taxon>Metazoa</taxon>
        <taxon>Ecdysozoa</taxon>
        <taxon>Arthropoda</taxon>
        <taxon>Crustacea</taxon>
        <taxon>Multicrustacea</taxon>
        <taxon>Malacostraca</taxon>
        <taxon>Eumalacostraca</taxon>
        <taxon>Eucarida</taxon>
        <taxon>Decapoda</taxon>
        <taxon>Pleocyemata</taxon>
        <taxon>Brachyura</taxon>
        <taxon>Eubrachyura</taxon>
        <taxon>Portunoidea</taxon>
        <taxon>Portunidae</taxon>
        <taxon>Portuninae</taxon>
        <taxon>Portunus</taxon>
    </lineage>
</organism>
<sequence>MAFPANINPRSTHQEPIPFSSTSFIPISLSNPIPCQILHLQLPLPILPPISSFPIISASVSSIAHMSFDPCTTHLATPCPSLALPCQTRPRPAVHHYC</sequence>